<name>A0A238JEA8_9RHOB</name>
<dbReference type="Proteomes" id="UP000225972">
    <property type="component" value="Unassembled WGS sequence"/>
</dbReference>
<accession>A0A238JEA8</accession>
<dbReference type="Pfam" id="PF02012">
    <property type="entry name" value="BNR"/>
    <property type="match status" value="1"/>
</dbReference>
<organism evidence="1 2">
    <name type="scientific">Pelagimonas phthalicica</name>
    <dbReference type="NCBI Taxonomy" id="1037362"/>
    <lineage>
        <taxon>Bacteria</taxon>
        <taxon>Pseudomonadati</taxon>
        <taxon>Pseudomonadota</taxon>
        <taxon>Alphaproteobacteria</taxon>
        <taxon>Rhodobacterales</taxon>
        <taxon>Roseobacteraceae</taxon>
        <taxon>Pelagimonas</taxon>
    </lineage>
</organism>
<reference evidence="2" key="1">
    <citation type="submission" date="2017-05" db="EMBL/GenBank/DDBJ databases">
        <authorList>
            <person name="Rodrigo-Torres L."/>
            <person name="Arahal R. D."/>
            <person name="Lucena T."/>
        </authorList>
    </citation>
    <scope>NUCLEOTIDE SEQUENCE [LARGE SCALE GENOMIC DNA]</scope>
    <source>
        <strain evidence="2">CECT 8649</strain>
    </source>
</reference>
<evidence type="ECO:0000313" key="2">
    <source>
        <dbReference type="Proteomes" id="UP000225972"/>
    </source>
</evidence>
<dbReference type="RefSeq" id="WP_099246737.1">
    <property type="nucleotide sequence ID" value="NZ_FXXP01000002.1"/>
</dbReference>
<evidence type="ECO:0000313" key="1">
    <source>
        <dbReference type="EMBL" id="SMX28998.1"/>
    </source>
</evidence>
<proteinExistence type="predicted"/>
<dbReference type="EMBL" id="FXXP01000002">
    <property type="protein sequence ID" value="SMX28998.1"/>
    <property type="molecule type" value="Genomic_DNA"/>
</dbReference>
<dbReference type="Gene3D" id="2.130.10.10">
    <property type="entry name" value="YVTN repeat-like/Quinoprotein amine dehydrogenase"/>
    <property type="match status" value="1"/>
</dbReference>
<dbReference type="PANTHER" id="PTHR43739:SF5">
    <property type="entry name" value="EXO-ALPHA-SIALIDASE"/>
    <property type="match status" value="1"/>
</dbReference>
<dbReference type="InterPro" id="IPR052025">
    <property type="entry name" value="Xyloglucanase_GH74"/>
</dbReference>
<protein>
    <submittedName>
        <fullName evidence="1">Ycf48-like protein</fullName>
    </submittedName>
</protein>
<dbReference type="CDD" id="cd15482">
    <property type="entry name" value="Sialidase_non-viral"/>
    <property type="match status" value="1"/>
</dbReference>
<dbReference type="OrthoDB" id="9764804at2"/>
<dbReference type="GO" id="GO:0010411">
    <property type="term" value="P:xyloglucan metabolic process"/>
    <property type="evidence" value="ECO:0007669"/>
    <property type="project" value="TreeGrafter"/>
</dbReference>
<dbReference type="InterPro" id="IPR015943">
    <property type="entry name" value="WD40/YVTN_repeat-like_dom_sf"/>
</dbReference>
<keyword evidence="2" id="KW-1185">Reference proteome</keyword>
<dbReference type="SUPFAM" id="SSF110296">
    <property type="entry name" value="Oligoxyloglucan reducing end-specific cellobiohydrolase"/>
    <property type="match status" value="1"/>
</dbReference>
<dbReference type="AlphaFoldDB" id="A0A238JEA8"/>
<dbReference type="PANTHER" id="PTHR43739">
    <property type="entry name" value="XYLOGLUCANASE (EUROFUNG)"/>
    <property type="match status" value="1"/>
</dbReference>
<dbReference type="InterPro" id="IPR002860">
    <property type="entry name" value="BNR_rpt"/>
</dbReference>
<gene>
    <name evidence="1" type="primary">hcf136</name>
    <name evidence="1" type="ORF">TRP8649_03126</name>
</gene>
<sequence>MGAITLLVGTTKGLFLVSSDVARKDWQVAGPFCEGWTINHAVGDPITGQIWAAGGGEWSGAGVWHSADRQDWRLSKLSDGMVDDWLRNDPDFAKMMGREAADPAPFSGKLEAMWSLKQSGDRIFAGGKPAALYVSDDQGQNWAEVESLSNHPSAQDWQPGAAGLTLHTIIAHPETLDHLWLGISAAGVFASEDGGQSWERRNRLSNAPTCEGHPHPTAPHDGNTGLCVHNMMRASDGTLYQQNHHGTFKSQDGGRSWDDIGAGLPSNFGFPIAVHPEKPQTIWTFPLNGDAIGRFPPDASAAVSRSRDGGTSWQDCRNGLPQSACYFTVLRQAMAVDCCVETGLYFGTNSGSIFASLDEGDSWSEIARHLPTILCVETLAD</sequence>